<dbReference type="EMBL" id="FNAO01000001">
    <property type="protein sequence ID" value="SDD74952.1"/>
    <property type="molecule type" value="Genomic_DNA"/>
</dbReference>
<accession>A0A1G6XA80</accession>
<evidence type="ECO:0000313" key="2">
    <source>
        <dbReference type="Proteomes" id="UP000199109"/>
    </source>
</evidence>
<dbReference type="Proteomes" id="UP000199109">
    <property type="component" value="Unassembled WGS sequence"/>
</dbReference>
<dbReference type="STRING" id="641691.SAMN05421636_101588"/>
<dbReference type="AlphaFoldDB" id="A0A1G6XA80"/>
<organism evidence="1 2">
    <name type="scientific">Pricia antarctica</name>
    <dbReference type="NCBI Taxonomy" id="641691"/>
    <lineage>
        <taxon>Bacteria</taxon>
        <taxon>Pseudomonadati</taxon>
        <taxon>Bacteroidota</taxon>
        <taxon>Flavobacteriia</taxon>
        <taxon>Flavobacteriales</taxon>
        <taxon>Flavobacteriaceae</taxon>
        <taxon>Pricia</taxon>
    </lineage>
</organism>
<gene>
    <name evidence="1" type="ORF">SAMN05421636_101588</name>
</gene>
<evidence type="ECO:0000313" key="1">
    <source>
        <dbReference type="EMBL" id="SDD74952.1"/>
    </source>
</evidence>
<sequence length="31" mass="3531">MGSFIQDGMEDNNIFNADMTGIYTEKTKFVI</sequence>
<reference evidence="1 2" key="1">
    <citation type="submission" date="2016-10" db="EMBL/GenBank/DDBJ databases">
        <authorList>
            <person name="de Groot N.N."/>
        </authorList>
    </citation>
    <scope>NUCLEOTIDE SEQUENCE [LARGE SCALE GENOMIC DNA]</scope>
    <source>
        <strain evidence="1 2">DSM 23421</strain>
    </source>
</reference>
<keyword evidence="2" id="KW-1185">Reference proteome</keyword>
<proteinExistence type="predicted"/>
<name>A0A1G6XA80_9FLAO</name>
<protein>
    <submittedName>
        <fullName evidence="1">Uncharacterized protein</fullName>
    </submittedName>
</protein>